<dbReference type="AlphaFoldDB" id="A0A511KP19"/>
<dbReference type="PROSITE" id="PS50280">
    <property type="entry name" value="SET"/>
    <property type="match status" value="1"/>
</dbReference>
<name>A0A511KP19_RHOTO</name>
<evidence type="ECO:0000313" key="3">
    <source>
        <dbReference type="Proteomes" id="UP000321518"/>
    </source>
</evidence>
<dbReference type="Gene3D" id="2.170.270.10">
    <property type="entry name" value="SET domain"/>
    <property type="match status" value="1"/>
</dbReference>
<dbReference type="InterPro" id="IPR053209">
    <property type="entry name" value="Gramillin-biosynth_MTr"/>
</dbReference>
<dbReference type="PANTHER" id="PTHR47643">
    <property type="entry name" value="TPR DOMAIN PROTEIN (AFU_ORTHOLOGUE AFUA_5G12710)"/>
    <property type="match status" value="1"/>
</dbReference>
<dbReference type="CDD" id="cd20071">
    <property type="entry name" value="SET_SMYD"/>
    <property type="match status" value="1"/>
</dbReference>
<dbReference type="InterPro" id="IPR011990">
    <property type="entry name" value="TPR-like_helical_dom_sf"/>
</dbReference>
<dbReference type="Proteomes" id="UP000321518">
    <property type="component" value="Unassembled WGS sequence"/>
</dbReference>
<sequence length="767" mass="84288">MVPYDWNALREAALACPAAFPLTPLERTSVLAQHAALTQREDELDRKRNVRVGKVLVGAGKRSSGAKAKNLRILRRGIIEDGLRANEQAKGCLLPVKIIAAPVRTASVQFVVEDPAGNAIPVQLFHVPARLKKEELSEWWSFGAAFGIKEPSFRSLRDDSYYIRIEFPADLVRLYPSSPLLRDISFQPTIRHPLDAESVDELKAAGNKAFKAARWAAARAAYEWALDSLLSSTEPSPSSLAPTLYSNLALTLVRLGLPASALQAVDAGLALLGNSSSDPLRLKLLYRSALALYALERFTEALSRLDGIFEADPASSDALALQTRCRARLVEQQSGPSASTLRSLFLSTRQTLAYTDPLTRPDIADYINTSALSIRPIANRGNGLIALRPIERGELLLCLKPLAWAGRARPAAMKEEEGKLRYTAGLNLWTEQQDPWGVVECVSQVVWRLGLEGKAGREWEEVGQLWAGDELARAGADADDLPSRVEGIVTFNGFHLEDISSSSSHDEPEADLFHAPTALYPRYPSALNHSCVPNVSYTFLSTLFLLHARTEIKEGEELVDSYVDAAEDLEGRARKMRGHGFVCVCELCEEERSAGAEVRRRRQDLVEQAKEIGEDDLASGGVRERLSALVSRLEATYSSTLPPPIRPALYIPLRLLSQSFALSSPSTGSLDSIRTELRALASLGTRFKGDEGYERTTAPPLMRDMDGVLSALWIAREWKKLGSEDKSRHWVALARDMEAGQAGAEVFDLRYGEWAARHGLDLSTQGS</sequence>
<accession>A0A511KP19</accession>
<proteinExistence type="predicted"/>
<evidence type="ECO:0000313" key="2">
    <source>
        <dbReference type="EMBL" id="GEM11264.1"/>
    </source>
</evidence>
<dbReference type="InterPro" id="IPR001214">
    <property type="entry name" value="SET_dom"/>
</dbReference>
<dbReference type="InterPro" id="IPR046341">
    <property type="entry name" value="SET_dom_sf"/>
</dbReference>
<evidence type="ECO:0000259" key="1">
    <source>
        <dbReference type="PROSITE" id="PS50280"/>
    </source>
</evidence>
<dbReference type="EMBL" id="BJWK01000014">
    <property type="protein sequence ID" value="GEM11264.1"/>
    <property type="molecule type" value="Genomic_DNA"/>
</dbReference>
<dbReference type="SUPFAM" id="SSF48452">
    <property type="entry name" value="TPR-like"/>
    <property type="match status" value="1"/>
</dbReference>
<dbReference type="SUPFAM" id="SSF82199">
    <property type="entry name" value="SET domain"/>
    <property type="match status" value="1"/>
</dbReference>
<dbReference type="Gene3D" id="1.25.40.10">
    <property type="entry name" value="Tetratricopeptide repeat domain"/>
    <property type="match status" value="1"/>
</dbReference>
<dbReference type="OrthoDB" id="5945798at2759"/>
<feature type="domain" description="SET" evidence="1">
    <location>
        <begin position="370"/>
        <end position="563"/>
    </location>
</feature>
<comment type="caution">
    <text evidence="2">The sequence shown here is derived from an EMBL/GenBank/DDBJ whole genome shotgun (WGS) entry which is preliminary data.</text>
</comment>
<organism evidence="2 3">
    <name type="scientific">Rhodotorula toruloides</name>
    <name type="common">Yeast</name>
    <name type="synonym">Rhodosporidium toruloides</name>
    <dbReference type="NCBI Taxonomy" id="5286"/>
    <lineage>
        <taxon>Eukaryota</taxon>
        <taxon>Fungi</taxon>
        <taxon>Dikarya</taxon>
        <taxon>Basidiomycota</taxon>
        <taxon>Pucciniomycotina</taxon>
        <taxon>Microbotryomycetes</taxon>
        <taxon>Sporidiobolales</taxon>
        <taxon>Sporidiobolaceae</taxon>
        <taxon>Rhodotorula</taxon>
    </lineage>
</organism>
<protein>
    <submittedName>
        <fullName evidence="2">TPR and SET domain containing protein</fullName>
    </submittedName>
</protein>
<dbReference type="SMART" id="SM00317">
    <property type="entry name" value="SET"/>
    <property type="match status" value="1"/>
</dbReference>
<reference evidence="2 3" key="1">
    <citation type="submission" date="2019-07" db="EMBL/GenBank/DDBJ databases">
        <title>Rhodotorula toruloides NBRC10032 genome sequencing.</title>
        <authorList>
            <person name="Shida Y."/>
            <person name="Takaku H."/>
            <person name="Ogasawara W."/>
            <person name="Mori K."/>
        </authorList>
    </citation>
    <scope>NUCLEOTIDE SEQUENCE [LARGE SCALE GENOMIC DNA]</scope>
    <source>
        <strain evidence="2 3">NBRC10032</strain>
    </source>
</reference>
<dbReference type="Pfam" id="PF00856">
    <property type="entry name" value="SET"/>
    <property type="match status" value="1"/>
</dbReference>
<gene>
    <name evidence="2" type="ORF">Rt10032_c14g5281</name>
</gene>
<dbReference type="PANTHER" id="PTHR47643:SF2">
    <property type="entry name" value="TPR DOMAIN PROTEIN (AFU_ORTHOLOGUE AFUA_5G12710)"/>
    <property type="match status" value="1"/>
</dbReference>